<gene>
    <name evidence="1" type="ORF">HMPREF9151_01445</name>
</gene>
<dbReference type="PROSITE" id="PS51257">
    <property type="entry name" value="PROKAR_LIPOPROTEIN"/>
    <property type="match status" value="1"/>
</dbReference>
<comment type="caution">
    <text evidence="1">The sequence shown here is derived from an EMBL/GenBank/DDBJ whole genome shotgun (WGS) entry which is preliminary data.</text>
</comment>
<dbReference type="STRING" id="1127699.HMPREF9151_01445"/>
<organism evidence="1 2">
    <name type="scientific">Hoylesella saccharolytica F0055</name>
    <dbReference type="NCBI Taxonomy" id="1127699"/>
    <lineage>
        <taxon>Bacteria</taxon>
        <taxon>Pseudomonadati</taxon>
        <taxon>Bacteroidota</taxon>
        <taxon>Bacteroidia</taxon>
        <taxon>Bacteroidales</taxon>
        <taxon>Prevotellaceae</taxon>
        <taxon>Hoylesella</taxon>
    </lineage>
</organism>
<proteinExistence type="predicted"/>
<dbReference type="RefSeq" id="WP_009162759.1">
    <property type="nucleotide sequence ID" value="NZ_KB291002.1"/>
</dbReference>
<dbReference type="EMBL" id="AMEP01000094">
    <property type="protein sequence ID" value="EKY00045.1"/>
    <property type="molecule type" value="Genomic_DNA"/>
</dbReference>
<protein>
    <recommendedName>
        <fullName evidence="3">DUF5018 domain-containing protein</fullName>
    </recommendedName>
</protein>
<name>L1N9U4_9BACT</name>
<accession>L1N9U4</accession>
<dbReference type="OrthoDB" id="789014at2"/>
<dbReference type="SUPFAM" id="SSF89372">
    <property type="entry name" value="Fucose-specific lectin"/>
    <property type="match status" value="1"/>
</dbReference>
<reference evidence="1 2" key="1">
    <citation type="submission" date="2012-05" db="EMBL/GenBank/DDBJ databases">
        <authorList>
            <person name="Weinstock G."/>
            <person name="Sodergren E."/>
            <person name="Lobos E.A."/>
            <person name="Fulton L."/>
            <person name="Fulton R."/>
            <person name="Courtney L."/>
            <person name="Fronick C."/>
            <person name="O'Laughlin M."/>
            <person name="Godfrey J."/>
            <person name="Wilson R.M."/>
            <person name="Miner T."/>
            <person name="Farmer C."/>
            <person name="Delehaunty K."/>
            <person name="Cordes M."/>
            <person name="Minx P."/>
            <person name="Tomlinson C."/>
            <person name="Chen J."/>
            <person name="Wollam A."/>
            <person name="Pepin K.H."/>
            <person name="Bhonagiri V."/>
            <person name="Zhang X."/>
            <person name="Suruliraj S."/>
            <person name="Warren W."/>
            <person name="Mitreva M."/>
            <person name="Mardis E.R."/>
            <person name="Wilson R.K."/>
        </authorList>
    </citation>
    <scope>NUCLEOTIDE SEQUENCE [LARGE SCALE GENOMIC DNA]</scope>
    <source>
        <strain evidence="1 2">F0055</strain>
    </source>
</reference>
<evidence type="ECO:0000313" key="2">
    <source>
        <dbReference type="Proteomes" id="UP000010433"/>
    </source>
</evidence>
<evidence type="ECO:0000313" key="1">
    <source>
        <dbReference type="EMBL" id="EKY00045.1"/>
    </source>
</evidence>
<dbReference type="AlphaFoldDB" id="L1N9U4"/>
<dbReference type="Gene3D" id="2.60.40.2340">
    <property type="match status" value="1"/>
</dbReference>
<dbReference type="HOGENOM" id="CLU_567351_0_0_10"/>
<evidence type="ECO:0008006" key="3">
    <source>
        <dbReference type="Google" id="ProtNLM"/>
    </source>
</evidence>
<dbReference type="PATRIC" id="fig|1127699.3.peg.1335"/>
<sequence length="504" mass="54538">MKKTMQIYAFAVGLLLAVGMSGCSDKDNFSHGNVDAPRFTSFGFYQEDNPGVLAADYVADLTAIETAGTSTVKLNVSMPATVDKSNLIARFTTAEGTTVRVNGTVQTSRTTANNFTVPVDYIIGSGVLNVRYAVTVVKATNMKWTEITPFSDLAVYGDAVMKINPQDGLPYIGFKVRTADDNRSAVIKLTNSGWAYVGEGAFGHKISGSYFDMAFSTDGVPYVAYSDNEAAEKGAMSVQHFDGSTWTYTGGTTGILKAQSNYVSLAVLANGQVVGAQINNSRRADYPQRKLVVSVYKNGIWSSEIPPMLTNDVAMVSAAGGTNAAYLISINRGKVNGVDYGYNVLKYENNTWSALLLNHLESGNTLNSISTIGIYVAPDQTPYIWTMDNASGETGVRLKYYDMATSNWITVGGNILPLGFTPDRHTDIALAVTTNGTPYIAYNNTTDQNRPYFMYLEPDTRQWSTPAKISDTPASGLSIAFTHSGVGYVTFADSKNLLHTFKYE</sequence>
<dbReference type="Proteomes" id="UP000010433">
    <property type="component" value="Unassembled WGS sequence"/>
</dbReference>
<keyword evidence="2" id="KW-1185">Reference proteome</keyword>